<comment type="pathway">
    <text evidence="3 9">Carbohydrate degradation; glycolysis; pyruvate from D-glyceraldehyde 3-phosphate: step 3/5.</text>
</comment>
<feature type="binding site" evidence="9 13">
    <location>
        <position position="450"/>
    </location>
    <ligand>
        <name>Mn(2+)</name>
        <dbReference type="ChEBI" id="CHEBI:29035"/>
        <label>2</label>
    </ligand>
</feature>
<dbReference type="InterPro" id="IPR036646">
    <property type="entry name" value="PGAM_B_sf"/>
</dbReference>
<evidence type="ECO:0000259" key="14">
    <source>
        <dbReference type="Pfam" id="PF01676"/>
    </source>
</evidence>
<dbReference type="Gene3D" id="3.40.1450.10">
    <property type="entry name" value="BPG-independent phosphoglycerate mutase, domain B"/>
    <property type="match status" value="1"/>
</dbReference>
<feature type="active site" description="Phosphoserine intermediate" evidence="9 11">
    <location>
        <position position="69"/>
    </location>
</feature>
<evidence type="ECO:0000256" key="2">
    <source>
        <dbReference type="ARBA" id="ARBA00002315"/>
    </source>
</evidence>
<keyword evidence="8 9" id="KW-0413">Isomerase</keyword>
<gene>
    <name evidence="9 16" type="primary">gpmI</name>
    <name evidence="16" type="ORF">Q3982_02540</name>
</gene>
<dbReference type="EC" id="5.4.2.12" evidence="9 10"/>
<evidence type="ECO:0000256" key="1">
    <source>
        <dbReference type="ARBA" id="ARBA00000370"/>
    </source>
</evidence>
<keyword evidence="17" id="KW-1185">Reference proteome</keyword>
<evidence type="ECO:0000256" key="5">
    <source>
        <dbReference type="ARBA" id="ARBA00022723"/>
    </source>
</evidence>
<comment type="cofactor">
    <cofactor evidence="9">
        <name>Mn(2+)</name>
        <dbReference type="ChEBI" id="CHEBI:29035"/>
    </cofactor>
    <text evidence="9">Binds 2 manganese ions per subunit.</text>
</comment>
<feature type="binding site" evidence="9 13">
    <location>
        <position position="409"/>
    </location>
    <ligand>
        <name>Mn(2+)</name>
        <dbReference type="ChEBI" id="CHEBI:29035"/>
        <label>1</label>
    </ligand>
</feature>
<evidence type="ECO:0000256" key="8">
    <source>
        <dbReference type="ARBA" id="ARBA00023235"/>
    </source>
</evidence>
<evidence type="ECO:0000313" key="17">
    <source>
        <dbReference type="Proteomes" id="UP001168575"/>
    </source>
</evidence>
<dbReference type="FunFam" id="3.40.1450.10:FF:000002">
    <property type="entry name" value="2,3-bisphosphoglycerate-independent phosphoglycerate mutase"/>
    <property type="match status" value="1"/>
</dbReference>
<comment type="catalytic activity">
    <reaction evidence="1 9">
        <text>(2R)-2-phosphoglycerate = (2R)-3-phosphoglycerate</text>
        <dbReference type="Rhea" id="RHEA:15901"/>
        <dbReference type="ChEBI" id="CHEBI:58272"/>
        <dbReference type="ChEBI" id="CHEBI:58289"/>
        <dbReference type="EC" id="5.4.2.12"/>
    </reaction>
</comment>
<dbReference type="Pfam" id="PF06415">
    <property type="entry name" value="iPGM_N"/>
    <property type="match status" value="1"/>
</dbReference>
<dbReference type="Pfam" id="PF01676">
    <property type="entry name" value="Metalloenzyme"/>
    <property type="match status" value="1"/>
</dbReference>
<comment type="caution">
    <text evidence="16">The sequence shown here is derived from an EMBL/GenBank/DDBJ whole genome shotgun (WGS) entry which is preliminary data.</text>
</comment>
<sequence>MQQINKEELNLPACLIIMDGFGLRDEQAGNAIALANTPNLDRLFAECPHTKLAASGEPVGLPDGQIGNSEVGHLNIGAGRLVPQELTRINHACADGTIAQNEILLKAFNDCIEKGTRLHLLGILSDGGVHSSIEHLFALIDAAVAAGVKTIRVHAFLDGRDVPPTSGAEFVAQTVEKFEAVKASNPDVSIKFGSISGRFYAMDRDNRWERVQQAYKSIVLGENIQREVSPVDYVKNSYEEGVTDEFVVPAAFCSKGIREGDSCVFFNFRPDRAREITRAIALDDFDGFDRDKVADLNYVCLTQYDETFPLPIAFPKTFPENVLADVVSDAGLKQIHIAETEKYAHVTFFFNGGVEEEKEGEQRILIPSPKVATYDLKPEMSEPEVTDALVETINVDQADFYIVNFANCDMVGHTGVLEAAIKAVEAVDDGVGRVVEAIKNKGGFALVTADHGNADQMIADDGQPHTAHTTRLVPFVLCDYTGKNRKFADEAHVGALCDIAPTMLGLSGLEIPSEMAGKNLVA</sequence>
<feature type="domain" description="Metalloenzyme" evidence="14">
    <location>
        <begin position="13"/>
        <end position="509"/>
    </location>
</feature>
<proteinExistence type="inferred from homology"/>
<dbReference type="CDD" id="cd16010">
    <property type="entry name" value="iPGM"/>
    <property type="match status" value="1"/>
</dbReference>
<dbReference type="HAMAP" id="MF_01038">
    <property type="entry name" value="GpmI"/>
    <property type="match status" value="1"/>
</dbReference>
<evidence type="ECO:0000256" key="9">
    <source>
        <dbReference type="HAMAP-Rule" id="MF_01038"/>
    </source>
</evidence>
<dbReference type="Proteomes" id="UP001168575">
    <property type="component" value="Unassembled WGS sequence"/>
</dbReference>
<evidence type="ECO:0000259" key="15">
    <source>
        <dbReference type="Pfam" id="PF06415"/>
    </source>
</evidence>
<feature type="binding site" evidence="9 12">
    <location>
        <position position="342"/>
    </location>
    <ligand>
        <name>substrate</name>
    </ligand>
</feature>
<dbReference type="GO" id="GO:0004619">
    <property type="term" value="F:phosphoglycerate mutase activity"/>
    <property type="evidence" value="ECO:0007669"/>
    <property type="project" value="UniProtKB-UniRule"/>
</dbReference>
<feature type="binding site" evidence="9 12">
    <location>
        <position position="204"/>
    </location>
    <ligand>
        <name>substrate</name>
    </ligand>
</feature>
<feature type="binding site" evidence="9 13">
    <location>
        <position position="468"/>
    </location>
    <ligand>
        <name>Mn(2+)</name>
        <dbReference type="ChEBI" id="CHEBI:29035"/>
        <label>1</label>
    </ligand>
</feature>
<evidence type="ECO:0000313" key="16">
    <source>
        <dbReference type="EMBL" id="MDO4841537.1"/>
    </source>
</evidence>
<dbReference type="PIRSF" id="PIRSF001492">
    <property type="entry name" value="IPGAM"/>
    <property type="match status" value="1"/>
</dbReference>
<feature type="binding site" evidence="9 12">
    <location>
        <position position="130"/>
    </location>
    <ligand>
        <name>substrate</name>
    </ligand>
</feature>
<evidence type="ECO:0000256" key="11">
    <source>
        <dbReference type="PIRSR" id="PIRSR001492-1"/>
    </source>
</evidence>
<evidence type="ECO:0000256" key="6">
    <source>
        <dbReference type="ARBA" id="ARBA00023152"/>
    </source>
</evidence>
<feature type="binding site" evidence="9 13">
    <location>
        <position position="413"/>
    </location>
    <ligand>
        <name>Mn(2+)</name>
        <dbReference type="ChEBI" id="CHEBI:29035"/>
        <label>1</label>
    </ligand>
</feature>
<dbReference type="Gene3D" id="3.40.720.10">
    <property type="entry name" value="Alkaline Phosphatase, subunit A"/>
    <property type="match status" value="1"/>
</dbReference>
<feature type="binding site" evidence="9 12">
    <location>
        <begin position="160"/>
        <end position="161"/>
    </location>
    <ligand>
        <name>substrate</name>
    </ligand>
</feature>
<protein>
    <recommendedName>
        <fullName evidence="9 10">2,3-bisphosphoglycerate-independent phosphoglycerate mutase</fullName>
        <shortName evidence="9">BPG-independent PGAM</shortName>
        <shortName evidence="9">Phosphoglyceromutase</shortName>
        <shortName evidence="9">iPGM</shortName>
        <ecNumber evidence="9 10">5.4.2.12</ecNumber>
    </recommendedName>
</protein>
<evidence type="ECO:0000256" key="12">
    <source>
        <dbReference type="PIRSR" id="PIRSR001492-2"/>
    </source>
</evidence>
<dbReference type="PANTHER" id="PTHR31637:SF0">
    <property type="entry name" value="2,3-BISPHOSPHOGLYCERATE-INDEPENDENT PHOSPHOGLYCERATE MUTASE"/>
    <property type="match status" value="1"/>
</dbReference>
<feature type="binding site" evidence="9 13">
    <location>
        <position position="451"/>
    </location>
    <ligand>
        <name>Mn(2+)</name>
        <dbReference type="ChEBI" id="CHEBI:29035"/>
        <label>2</label>
    </ligand>
</feature>
<dbReference type="InterPro" id="IPR005995">
    <property type="entry name" value="Pgm_bpd_ind"/>
</dbReference>
<evidence type="ECO:0000256" key="7">
    <source>
        <dbReference type="ARBA" id="ARBA00023211"/>
    </source>
</evidence>
<dbReference type="InterPro" id="IPR011258">
    <property type="entry name" value="BPG-indep_PGM_N"/>
</dbReference>
<dbReference type="GO" id="GO:0006096">
    <property type="term" value="P:glycolytic process"/>
    <property type="evidence" value="ECO:0007669"/>
    <property type="project" value="UniProtKB-UniRule"/>
</dbReference>
<evidence type="ECO:0000256" key="10">
    <source>
        <dbReference type="NCBIfam" id="TIGR01307"/>
    </source>
</evidence>
<feature type="binding site" evidence="9 13">
    <location>
        <position position="69"/>
    </location>
    <ligand>
        <name>Mn(2+)</name>
        <dbReference type="ChEBI" id="CHEBI:29035"/>
        <label>2</label>
    </ligand>
</feature>
<dbReference type="SUPFAM" id="SSF64158">
    <property type="entry name" value="2,3-Bisphosphoglycerate-independent phosphoglycerate mutase, substrate-binding domain"/>
    <property type="match status" value="1"/>
</dbReference>
<keyword evidence="5 9" id="KW-0479">Metal-binding</keyword>
<dbReference type="PANTHER" id="PTHR31637">
    <property type="entry name" value="2,3-BISPHOSPHOGLYCERATE-INDEPENDENT PHOSPHOGLYCERATE MUTASE"/>
    <property type="match status" value="1"/>
</dbReference>
<evidence type="ECO:0000256" key="3">
    <source>
        <dbReference type="ARBA" id="ARBA00004798"/>
    </source>
</evidence>
<dbReference type="EMBL" id="JAUMVS010000025">
    <property type="protein sequence ID" value="MDO4841537.1"/>
    <property type="molecule type" value="Genomic_DNA"/>
</dbReference>
<comment type="subunit">
    <text evidence="9">Monomer.</text>
</comment>
<evidence type="ECO:0000256" key="4">
    <source>
        <dbReference type="ARBA" id="ARBA00008819"/>
    </source>
</evidence>
<keyword evidence="7 9" id="KW-0464">Manganese</keyword>
<feature type="domain" description="BPG-independent PGAM N-terminal" evidence="15">
    <location>
        <begin position="89"/>
        <end position="306"/>
    </location>
</feature>
<dbReference type="GO" id="GO:0005829">
    <property type="term" value="C:cytosol"/>
    <property type="evidence" value="ECO:0007669"/>
    <property type="project" value="TreeGrafter"/>
</dbReference>
<comment type="similarity">
    <text evidence="4 9">Belongs to the BPG-independent phosphoglycerate mutase family.</text>
</comment>
<reference evidence="16" key="1">
    <citation type="submission" date="2023-07" db="EMBL/GenBank/DDBJ databases">
        <title>Between Cages and Wild: Unraveling the Impact of Captivity on Animal Microbiomes and Antimicrobial Resistance.</title>
        <authorList>
            <person name="Schmartz G.P."/>
            <person name="Rehner J."/>
            <person name="Schuff M.J."/>
            <person name="Becker S.L."/>
            <person name="Kravczyk M."/>
            <person name="Gurevich A."/>
            <person name="Francke R."/>
            <person name="Mueller R."/>
            <person name="Keller V."/>
            <person name="Keller A."/>
        </authorList>
    </citation>
    <scope>NUCLEOTIDE SEQUENCE</scope>
    <source>
        <strain evidence="16">S12M_St_49</strain>
    </source>
</reference>
<accession>A0AA43RGR2</accession>
<dbReference type="InterPro" id="IPR006124">
    <property type="entry name" value="Metalloenzyme"/>
</dbReference>
<feature type="binding site" evidence="9 12">
    <location>
        <position position="198"/>
    </location>
    <ligand>
        <name>substrate</name>
    </ligand>
</feature>
<dbReference type="InterPro" id="IPR017850">
    <property type="entry name" value="Alkaline_phosphatase_core_sf"/>
</dbReference>
<keyword evidence="6 9" id="KW-0324">Glycolysis</keyword>
<feature type="binding site" evidence="9 12">
    <location>
        <begin position="269"/>
        <end position="272"/>
    </location>
    <ligand>
        <name>substrate</name>
    </ligand>
</feature>
<feature type="binding site" evidence="9 13">
    <location>
        <position position="19"/>
    </location>
    <ligand>
        <name>Mn(2+)</name>
        <dbReference type="ChEBI" id="CHEBI:29035"/>
        <label>2</label>
    </ligand>
</feature>
<organism evidence="16 17">
    <name type="scientific">Phoenicibacter congonensis</name>
    <dbReference type="NCBI Taxonomy" id="1944646"/>
    <lineage>
        <taxon>Bacteria</taxon>
        <taxon>Bacillati</taxon>
        <taxon>Actinomycetota</taxon>
        <taxon>Coriobacteriia</taxon>
        <taxon>Eggerthellales</taxon>
        <taxon>Eggerthellaceae</taxon>
        <taxon>Phoenicibacter</taxon>
    </lineage>
</organism>
<dbReference type="GO" id="GO:0030145">
    <property type="term" value="F:manganese ion binding"/>
    <property type="evidence" value="ECO:0007669"/>
    <property type="project" value="UniProtKB-UniRule"/>
</dbReference>
<dbReference type="NCBIfam" id="TIGR01307">
    <property type="entry name" value="pgm_bpd_ind"/>
    <property type="match status" value="1"/>
</dbReference>
<evidence type="ECO:0000256" key="13">
    <source>
        <dbReference type="PIRSR" id="PIRSR001492-3"/>
    </source>
</evidence>
<dbReference type="AlphaFoldDB" id="A0AA43RGR2"/>
<comment type="function">
    <text evidence="2 9">Catalyzes the interconversion of 2-phosphoglycerate and 3-phosphoglycerate.</text>
</comment>
<dbReference type="GO" id="GO:0006007">
    <property type="term" value="P:glucose catabolic process"/>
    <property type="evidence" value="ECO:0007669"/>
    <property type="project" value="InterPro"/>
</dbReference>
<dbReference type="SUPFAM" id="SSF53649">
    <property type="entry name" value="Alkaline phosphatase-like"/>
    <property type="match status" value="1"/>
</dbReference>
<name>A0AA43RGR2_9ACTN</name>